<dbReference type="RefSeq" id="WP_191405904.1">
    <property type="nucleotide sequence ID" value="NZ_JAKNHQ010000001.1"/>
</dbReference>
<dbReference type="CDD" id="cd19991">
    <property type="entry name" value="PBP1_ABC_xylose_binding"/>
    <property type="match status" value="1"/>
</dbReference>
<keyword evidence="2 3" id="KW-0732">Signal</keyword>
<organism evidence="5 6">
    <name type="scientific">Anaeromassilibacillus senegalensis</name>
    <dbReference type="NCBI Taxonomy" id="1673717"/>
    <lineage>
        <taxon>Bacteria</taxon>
        <taxon>Bacillati</taxon>
        <taxon>Bacillota</taxon>
        <taxon>Clostridia</taxon>
        <taxon>Eubacteriales</taxon>
        <taxon>Acutalibacteraceae</taxon>
        <taxon>Anaeromassilibacillus</taxon>
    </lineage>
</organism>
<dbReference type="SUPFAM" id="SSF53822">
    <property type="entry name" value="Periplasmic binding protein-like I"/>
    <property type="match status" value="1"/>
</dbReference>
<comment type="caution">
    <text evidence="5">The sequence shown here is derived from an EMBL/GenBank/DDBJ whole genome shotgun (WGS) entry which is preliminary data.</text>
</comment>
<feature type="signal peptide" evidence="3">
    <location>
        <begin position="1"/>
        <end position="22"/>
    </location>
</feature>
<evidence type="ECO:0000256" key="3">
    <source>
        <dbReference type="SAM" id="SignalP"/>
    </source>
</evidence>
<feature type="chain" id="PRO_5047096031" evidence="3">
    <location>
        <begin position="23"/>
        <end position="348"/>
    </location>
</feature>
<dbReference type="PANTHER" id="PTHR30036:SF1">
    <property type="entry name" value="D-XYLOSE-BINDING PERIPLASMIC PROTEIN"/>
    <property type="match status" value="1"/>
</dbReference>
<dbReference type="PROSITE" id="PS51257">
    <property type="entry name" value="PROKAR_LIPOPROTEIN"/>
    <property type="match status" value="1"/>
</dbReference>
<proteinExistence type="predicted"/>
<dbReference type="InterPro" id="IPR050555">
    <property type="entry name" value="Bact_Solute-Bind_Prot2"/>
</dbReference>
<reference evidence="5 6" key="1">
    <citation type="submission" date="2022-01" db="EMBL/GenBank/DDBJ databases">
        <title>Collection of gut derived symbiotic bacterial strains cultured from healthy donors.</title>
        <authorList>
            <person name="Lin H."/>
            <person name="Kohout C."/>
            <person name="Waligurski E."/>
            <person name="Pamer E.G."/>
        </authorList>
    </citation>
    <scope>NUCLEOTIDE SEQUENCE [LARGE SCALE GENOMIC DNA]</scope>
    <source>
        <strain evidence="5 6">DFI.7.58</strain>
    </source>
</reference>
<evidence type="ECO:0000256" key="2">
    <source>
        <dbReference type="ARBA" id="ARBA00022729"/>
    </source>
</evidence>
<evidence type="ECO:0000256" key="1">
    <source>
        <dbReference type="ARBA" id="ARBA00004196"/>
    </source>
</evidence>
<evidence type="ECO:0000259" key="4">
    <source>
        <dbReference type="Pfam" id="PF13407"/>
    </source>
</evidence>
<dbReference type="InterPro" id="IPR025997">
    <property type="entry name" value="SBP_2_dom"/>
</dbReference>
<dbReference type="Gene3D" id="3.40.50.2300">
    <property type="match status" value="2"/>
</dbReference>
<sequence>MRIGKFLQRAAVLALATSLLLAGCQNETPVPASSEEEGLLVGFSMATLKEDRWLRDRDIFSAKAKQEGINVLISNANNDAERQYEQVVDMVEQGVDVLVIAPHDCDNSARCVTLAKRAGIPVISYDRLVKNANVDVYISFDNYKVGELQGKAILEAVPEGGYILLNGSEDDSNSQMYYQGCMDQLQPAIDAGKIQVEAETWVQDWRRETAFSFTSDVLREKGDKIDAVVAANDSLAWAAIDALSEARLMDQVKVVGHDADLAACQRIVSGTQLMTVYKPIPDLVDKTIEACKILAQGNKIESEKTIDDGTYQVPYWMIDVIAVTKENMDDTVIKDGFHLKEDVYRQET</sequence>
<dbReference type="Pfam" id="PF13407">
    <property type="entry name" value="Peripla_BP_4"/>
    <property type="match status" value="1"/>
</dbReference>
<evidence type="ECO:0000313" key="6">
    <source>
        <dbReference type="Proteomes" id="UP001298681"/>
    </source>
</evidence>
<name>A0ABS9MFP0_9FIRM</name>
<comment type="subcellular location">
    <subcellularLocation>
        <location evidence="1">Cell envelope</location>
    </subcellularLocation>
</comment>
<evidence type="ECO:0000313" key="5">
    <source>
        <dbReference type="EMBL" id="MCG4609630.1"/>
    </source>
</evidence>
<dbReference type="PANTHER" id="PTHR30036">
    <property type="entry name" value="D-XYLOSE-BINDING PERIPLASMIC PROTEIN"/>
    <property type="match status" value="1"/>
</dbReference>
<accession>A0ABS9MFP0</accession>
<gene>
    <name evidence="5" type="ORF">L0P57_01545</name>
</gene>
<dbReference type="InterPro" id="IPR028082">
    <property type="entry name" value="Peripla_BP_I"/>
</dbReference>
<feature type="domain" description="Periplasmic binding protein" evidence="4">
    <location>
        <begin position="41"/>
        <end position="299"/>
    </location>
</feature>
<protein>
    <submittedName>
        <fullName evidence="5">Substrate-binding domain-containing protein</fullName>
    </submittedName>
</protein>
<dbReference type="EMBL" id="JAKNHQ010000001">
    <property type="protein sequence ID" value="MCG4609630.1"/>
    <property type="molecule type" value="Genomic_DNA"/>
</dbReference>
<dbReference type="Proteomes" id="UP001298681">
    <property type="component" value="Unassembled WGS sequence"/>
</dbReference>
<keyword evidence="6" id="KW-1185">Reference proteome</keyword>